<gene>
    <name evidence="1" type="ordered locus">Slin_5327</name>
</gene>
<name>D2QEV2_SPILD</name>
<evidence type="ECO:0000313" key="1">
    <source>
        <dbReference type="EMBL" id="ADB41296.1"/>
    </source>
</evidence>
<sequence length="89" mass="9360">MAINGLKSALQQANGKLSSNDITIAVLVAQRDANEARAVNAEALNKPLVDKLARYEGRTWAGKKLRQAGTGLKYVGGVTLAILAIKVAT</sequence>
<accession>D2QEV2</accession>
<evidence type="ECO:0000313" key="2">
    <source>
        <dbReference type="Proteomes" id="UP000002028"/>
    </source>
</evidence>
<organism evidence="1 2">
    <name type="scientific">Spirosoma linguale (strain ATCC 33905 / DSM 74 / LMG 10896 / Claus 1)</name>
    <dbReference type="NCBI Taxonomy" id="504472"/>
    <lineage>
        <taxon>Bacteria</taxon>
        <taxon>Pseudomonadati</taxon>
        <taxon>Bacteroidota</taxon>
        <taxon>Cytophagia</taxon>
        <taxon>Cytophagales</taxon>
        <taxon>Cytophagaceae</taxon>
        <taxon>Spirosoma</taxon>
    </lineage>
</organism>
<dbReference type="eggNOG" id="ENOG502ZNC8">
    <property type="taxonomic scope" value="Bacteria"/>
</dbReference>
<dbReference type="HOGENOM" id="CLU_2453110_0_0_10"/>
<dbReference type="EMBL" id="CP001769">
    <property type="protein sequence ID" value="ADB41296.1"/>
    <property type="molecule type" value="Genomic_DNA"/>
</dbReference>
<dbReference type="Proteomes" id="UP000002028">
    <property type="component" value="Chromosome"/>
</dbReference>
<proteinExistence type="predicted"/>
<keyword evidence="2" id="KW-1185">Reference proteome</keyword>
<protein>
    <submittedName>
        <fullName evidence="1">Uncharacterized protein</fullName>
    </submittedName>
</protein>
<dbReference type="KEGG" id="sli:Slin_5327"/>
<dbReference type="RefSeq" id="WP_012929794.1">
    <property type="nucleotide sequence ID" value="NC_013730.1"/>
</dbReference>
<dbReference type="AlphaFoldDB" id="D2QEV2"/>
<reference evidence="1 2" key="1">
    <citation type="journal article" date="2010" name="Stand. Genomic Sci.">
        <title>Complete genome sequence of Spirosoma linguale type strain (1).</title>
        <authorList>
            <person name="Lail K."/>
            <person name="Sikorski J."/>
            <person name="Saunders E."/>
            <person name="Lapidus A."/>
            <person name="Glavina Del Rio T."/>
            <person name="Copeland A."/>
            <person name="Tice H."/>
            <person name="Cheng J.-F."/>
            <person name="Lucas S."/>
            <person name="Nolan M."/>
            <person name="Bruce D."/>
            <person name="Goodwin L."/>
            <person name="Pitluck S."/>
            <person name="Ivanova N."/>
            <person name="Mavromatis K."/>
            <person name="Ovchinnikova G."/>
            <person name="Pati A."/>
            <person name="Chen A."/>
            <person name="Palaniappan K."/>
            <person name="Land M."/>
            <person name="Hauser L."/>
            <person name="Chang Y.-J."/>
            <person name="Jeffries C.D."/>
            <person name="Chain P."/>
            <person name="Brettin T."/>
            <person name="Detter J.C."/>
            <person name="Schuetze A."/>
            <person name="Rohde M."/>
            <person name="Tindall B.J."/>
            <person name="Goeker M."/>
            <person name="Bristow J."/>
            <person name="Eisen J.A."/>
            <person name="Markowitz V."/>
            <person name="Hugenholtz P."/>
            <person name="Kyrpides N.C."/>
            <person name="Klenk H.-P."/>
            <person name="Chen F."/>
        </authorList>
    </citation>
    <scope>NUCLEOTIDE SEQUENCE [LARGE SCALE GENOMIC DNA]</scope>
    <source>
        <strain evidence="2">ATCC 33905 / DSM 74 / LMG 10896 / Claus 1</strain>
    </source>
</reference>